<protein>
    <submittedName>
        <fullName evidence="3">Uncharacterized protein</fullName>
    </submittedName>
</protein>
<dbReference type="Pfam" id="PF05461">
    <property type="entry name" value="ApoL"/>
    <property type="match status" value="1"/>
</dbReference>
<reference evidence="3 4" key="1">
    <citation type="journal article" date="2013" name="Nature">
        <title>Insights into bilaterian evolution from three spiralian genomes.</title>
        <authorList>
            <person name="Simakov O."/>
            <person name="Marletaz F."/>
            <person name="Cho S.J."/>
            <person name="Edsinger-Gonzales E."/>
            <person name="Havlak P."/>
            <person name="Hellsten U."/>
            <person name="Kuo D.H."/>
            <person name="Larsson T."/>
            <person name="Lv J."/>
            <person name="Arendt D."/>
            <person name="Savage R."/>
            <person name="Osoegawa K."/>
            <person name="de Jong P."/>
            <person name="Grimwood J."/>
            <person name="Chapman J.A."/>
            <person name="Shapiro H."/>
            <person name="Aerts A."/>
            <person name="Otillar R.P."/>
            <person name="Terry A.Y."/>
            <person name="Boore J.L."/>
            <person name="Grigoriev I.V."/>
            <person name="Lindberg D.R."/>
            <person name="Seaver E.C."/>
            <person name="Weisblat D.A."/>
            <person name="Putnam N.H."/>
            <person name="Rokhsar D.S."/>
        </authorList>
    </citation>
    <scope>NUCLEOTIDE SEQUENCE [LARGE SCALE GENOMIC DNA]</scope>
</reference>
<dbReference type="Proteomes" id="UP000030746">
    <property type="component" value="Unassembled WGS sequence"/>
</dbReference>
<evidence type="ECO:0000256" key="2">
    <source>
        <dbReference type="SAM" id="Phobius"/>
    </source>
</evidence>
<keyword evidence="2" id="KW-0812">Transmembrane</keyword>
<dbReference type="OrthoDB" id="6134728at2759"/>
<gene>
    <name evidence="3" type="ORF">LOTGIDRAFT_234843</name>
</gene>
<feature type="transmembrane region" description="Helical" evidence="2">
    <location>
        <begin position="288"/>
        <end position="310"/>
    </location>
</feature>
<dbReference type="GeneID" id="20249656"/>
<dbReference type="GO" id="GO:0042157">
    <property type="term" value="P:lipoprotein metabolic process"/>
    <property type="evidence" value="ECO:0007669"/>
    <property type="project" value="InterPro"/>
</dbReference>
<dbReference type="HOGENOM" id="CLU_802370_0_0_1"/>
<keyword evidence="4" id="KW-1185">Reference proteome</keyword>
<sequence length="346" mass="37771">MSKAIYIRGTLSGKMEVSIKRGQADLFIDLLYAQDKATESFIRTCTEWVDIRNYTVSVLNELVGDLDKHHKNVNIASLAGTSVSALGGVAVIGGLLFAPVTGGASAVLAIGGTIASLTGGVTAFGSSLTELGITHFRCKNIQENIDRDKSSSIGLAKEMKKFVEVAHNIENFLETAQFTNVELVEIADRFSYLVRLKKFGKSALVTIQEFIRRIQEVIKDERVKMAFDILKKVMKGSGISVCGLKQPFQEAMNTLRYSKLANLNIKEFLAALKGFLKNPSTLPKGVRYGMGALSAVFIVVDVWCIITTSVDIHKGSKSKVGAEIGEINSRLMQGRDDITELIAEWV</sequence>
<dbReference type="GO" id="GO:0016020">
    <property type="term" value="C:membrane"/>
    <property type="evidence" value="ECO:0007669"/>
    <property type="project" value="TreeGrafter"/>
</dbReference>
<dbReference type="CTD" id="20249656"/>
<keyword evidence="2" id="KW-0472">Membrane</keyword>
<dbReference type="RefSeq" id="XP_009061433.1">
    <property type="nucleotide sequence ID" value="XM_009063185.1"/>
</dbReference>
<dbReference type="STRING" id="225164.V3ZYX4"/>
<dbReference type="PANTHER" id="PTHR14096">
    <property type="entry name" value="APOLIPOPROTEIN L"/>
    <property type="match status" value="1"/>
</dbReference>
<dbReference type="OMA" id="NDHEAWE"/>
<dbReference type="PANTHER" id="PTHR14096:SF28">
    <property type="entry name" value="APOLIPOPROTEIN L, 1-RELATED"/>
    <property type="match status" value="1"/>
</dbReference>
<dbReference type="GO" id="GO:0006869">
    <property type="term" value="P:lipid transport"/>
    <property type="evidence" value="ECO:0007669"/>
    <property type="project" value="InterPro"/>
</dbReference>
<evidence type="ECO:0000313" key="3">
    <source>
        <dbReference type="EMBL" id="ESO87825.1"/>
    </source>
</evidence>
<organism evidence="3 4">
    <name type="scientific">Lottia gigantea</name>
    <name type="common">Giant owl limpet</name>
    <dbReference type="NCBI Taxonomy" id="225164"/>
    <lineage>
        <taxon>Eukaryota</taxon>
        <taxon>Metazoa</taxon>
        <taxon>Spiralia</taxon>
        <taxon>Lophotrochozoa</taxon>
        <taxon>Mollusca</taxon>
        <taxon>Gastropoda</taxon>
        <taxon>Patellogastropoda</taxon>
        <taxon>Lottioidea</taxon>
        <taxon>Lottiidae</taxon>
        <taxon>Lottia</taxon>
    </lineage>
</organism>
<dbReference type="EMBL" id="KB202823">
    <property type="protein sequence ID" value="ESO87825.1"/>
    <property type="molecule type" value="Genomic_DNA"/>
</dbReference>
<proteinExistence type="inferred from homology"/>
<evidence type="ECO:0000313" key="4">
    <source>
        <dbReference type="Proteomes" id="UP000030746"/>
    </source>
</evidence>
<dbReference type="InterPro" id="IPR008405">
    <property type="entry name" value="ApoL"/>
</dbReference>
<dbReference type="GO" id="GO:0005576">
    <property type="term" value="C:extracellular region"/>
    <property type="evidence" value="ECO:0007669"/>
    <property type="project" value="InterPro"/>
</dbReference>
<dbReference type="AlphaFoldDB" id="V3ZYX4"/>
<accession>V3ZYX4</accession>
<evidence type="ECO:0000256" key="1">
    <source>
        <dbReference type="ARBA" id="ARBA00010090"/>
    </source>
</evidence>
<name>V3ZYX4_LOTGI</name>
<dbReference type="KEGG" id="lgi:LOTGIDRAFT_234843"/>
<dbReference type="GO" id="GO:0008289">
    <property type="term" value="F:lipid binding"/>
    <property type="evidence" value="ECO:0007669"/>
    <property type="project" value="InterPro"/>
</dbReference>
<comment type="similarity">
    <text evidence="1">Belongs to the apolipoprotein L family.</text>
</comment>
<keyword evidence="2" id="KW-1133">Transmembrane helix</keyword>